<evidence type="ECO:0000313" key="6">
    <source>
        <dbReference type="EMBL" id="MCB7385878.1"/>
    </source>
</evidence>
<dbReference type="Proteomes" id="UP001299546">
    <property type="component" value="Unassembled WGS sequence"/>
</dbReference>
<comment type="cofactor">
    <cofactor evidence="1">
        <name>Zn(2+)</name>
        <dbReference type="ChEBI" id="CHEBI:29105"/>
    </cofactor>
</comment>
<evidence type="ECO:0000256" key="4">
    <source>
        <dbReference type="ARBA" id="ARBA00022833"/>
    </source>
</evidence>
<keyword evidence="4" id="KW-0862">Zinc</keyword>
<dbReference type="PROSITE" id="PS50860">
    <property type="entry name" value="AA_TRNA_LIGASE_II_ALA"/>
    <property type="match status" value="1"/>
</dbReference>
<comment type="subcellular location">
    <subcellularLocation>
        <location evidence="2">Cytoplasm</location>
    </subcellularLocation>
</comment>
<dbReference type="EMBL" id="JAJCIS010000001">
    <property type="protein sequence ID" value="MCB7385878.1"/>
    <property type="molecule type" value="Genomic_DNA"/>
</dbReference>
<dbReference type="RefSeq" id="WP_066731860.1">
    <property type="nucleotide sequence ID" value="NZ_JAJCIQ010000001.1"/>
</dbReference>
<name>A0ABS8DBX5_9FIRM</name>
<comment type="caution">
    <text evidence="6">The sequence shown here is derived from an EMBL/GenBank/DDBJ whole genome shotgun (WGS) entry which is preliminary data.</text>
</comment>
<proteinExistence type="predicted"/>
<protein>
    <submittedName>
        <fullName evidence="6">DHHA1 domain-containing protein</fullName>
    </submittedName>
</protein>
<dbReference type="InterPro" id="IPR018165">
    <property type="entry name" value="Ala-tRNA-synth_IIc_core"/>
</dbReference>
<evidence type="ECO:0000256" key="1">
    <source>
        <dbReference type="ARBA" id="ARBA00001947"/>
    </source>
</evidence>
<dbReference type="InterPro" id="IPR012947">
    <property type="entry name" value="tRNA_SAD"/>
</dbReference>
<organism evidence="6 7">
    <name type="scientific">Bariatricus massiliensis</name>
    <dbReference type="NCBI Taxonomy" id="1745713"/>
    <lineage>
        <taxon>Bacteria</taxon>
        <taxon>Bacillati</taxon>
        <taxon>Bacillota</taxon>
        <taxon>Clostridia</taxon>
        <taxon>Lachnospirales</taxon>
        <taxon>Lachnospiraceae</taxon>
        <taxon>Bariatricus</taxon>
    </lineage>
</organism>
<dbReference type="PANTHER" id="PTHR43462:SF1">
    <property type="entry name" value="ALANYL-TRNA EDITING PROTEIN AARSD1"/>
    <property type="match status" value="1"/>
</dbReference>
<sequence length="388" mass="43180">MTEKIFYRDSHQKAFTATVISCEPSGKMFEVVLDRTAFFPEGGGQAADTGTLDNVRVTDVQERGESILHMTEKPLAAGSRVKGEIDWDKRFSRMQQHTGEHIVSGLIHSRFGYDNVGFHLNDEICTLDLSGALSKEELDEIEYAANEVIAANLPVEVSYPDKEQLAKMEYRSKIEIEGQVRIITIPDVDVCACCAPHMSYTGEIVLLKFIQAQNYKGGVRITMVCGFRALRDYRAKEASVKSIMRSLSAKEELIADAVERLKDECLELKGQLAQIQRKILKYRAGEVPEDEAVVCLFEQELAGNGARELMNLILDRGAGICAVFTRDTKEGYRYVLGSRSQDVRELCRSLNAAFSGRGGGKPEMTQGSVSGVEEEIREFILGAAEERK</sequence>
<dbReference type="Gene3D" id="3.30.980.10">
    <property type="entry name" value="Threonyl-trna Synthetase, Chain A, domain 2"/>
    <property type="match status" value="1"/>
</dbReference>
<gene>
    <name evidence="6" type="ORF">LIZ65_01145</name>
</gene>
<reference evidence="6 7" key="1">
    <citation type="submission" date="2021-10" db="EMBL/GenBank/DDBJ databases">
        <title>Collection of gut derived symbiotic bacterial strains cultured from healthy donors.</title>
        <authorList>
            <person name="Lin H."/>
            <person name="Littmann E."/>
            <person name="Kohout C."/>
            <person name="Pamer E.G."/>
        </authorList>
    </citation>
    <scope>NUCLEOTIDE SEQUENCE [LARGE SCALE GENOMIC DNA]</scope>
    <source>
        <strain evidence="6 7">DFI.1.165</strain>
    </source>
</reference>
<dbReference type="Pfam" id="PF07973">
    <property type="entry name" value="tRNA_SAD"/>
    <property type="match status" value="1"/>
</dbReference>
<accession>A0ABS8DBX5</accession>
<evidence type="ECO:0000313" key="7">
    <source>
        <dbReference type="Proteomes" id="UP001299546"/>
    </source>
</evidence>
<evidence type="ECO:0000256" key="2">
    <source>
        <dbReference type="ARBA" id="ARBA00004496"/>
    </source>
</evidence>
<feature type="domain" description="Alanyl-transfer RNA synthetases family profile" evidence="5">
    <location>
        <begin position="1"/>
        <end position="235"/>
    </location>
</feature>
<dbReference type="SMART" id="SM00863">
    <property type="entry name" value="tRNA_SAD"/>
    <property type="match status" value="1"/>
</dbReference>
<dbReference type="SUPFAM" id="SSF50447">
    <property type="entry name" value="Translation proteins"/>
    <property type="match status" value="1"/>
</dbReference>
<dbReference type="Pfam" id="PF01411">
    <property type="entry name" value="tRNA-synt_2c"/>
    <property type="match status" value="1"/>
</dbReference>
<keyword evidence="7" id="KW-1185">Reference proteome</keyword>
<evidence type="ECO:0000259" key="5">
    <source>
        <dbReference type="PROSITE" id="PS50860"/>
    </source>
</evidence>
<keyword evidence="3" id="KW-0479">Metal-binding</keyword>
<dbReference type="InterPro" id="IPR009000">
    <property type="entry name" value="Transl_B-barrel_sf"/>
</dbReference>
<dbReference type="SUPFAM" id="SSF55186">
    <property type="entry name" value="ThrRS/AlaRS common domain"/>
    <property type="match status" value="1"/>
</dbReference>
<evidence type="ECO:0000256" key="3">
    <source>
        <dbReference type="ARBA" id="ARBA00022723"/>
    </source>
</evidence>
<dbReference type="InterPro" id="IPR018164">
    <property type="entry name" value="Ala-tRNA-synth_IIc_N"/>
</dbReference>
<dbReference type="Gene3D" id="2.40.30.130">
    <property type="match status" value="1"/>
</dbReference>
<dbReference type="InterPro" id="IPR018163">
    <property type="entry name" value="Thr/Ala-tRNA-synth_IIc_edit"/>
</dbReference>
<dbReference type="InterPro" id="IPR051335">
    <property type="entry name" value="Alanyl-tRNA_Editing_Enzymes"/>
</dbReference>
<dbReference type="PANTHER" id="PTHR43462">
    <property type="entry name" value="ALANYL-TRNA EDITING PROTEIN"/>
    <property type="match status" value="1"/>
</dbReference>